<keyword evidence="1" id="KW-0812">Transmembrane</keyword>
<evidence type="ECO:0000313" key="3">
    <source>
        <dbReference type="Proteomes" id="UP000824209"/>
    </source>
</evidence>
<dbReference type="EMBL" id="DWYA01000033">
    <property type="protein sequence ID" value="HJB39406.1"/>
    <property type="molecule type" value="Genomic_DNA"/>
</dbReference>
<feature type="transmembrane region" description="Helical" evidence="1">
    <location>
        <begin position="143"/>
        <end position="170"/>
    </location>
</feature>
<dbReference type="Pfam" id="PF12822">
    <property type="entry name" value="ECF_trnsprt"/>
    <property type="match status" value="1"/>
</dbReference>
<feature type="transmembrane region" description="Helical" evidence="1">
    <location>
        <begin position="12"/>
        <end position="28"/>
    </location>
</feature>
<name>A0A9D2M2B2_9FIRM</name>
<evidence type="ECO:0000256" key="1">
    <source>
        <dbReference type="SAM" id="Phobius"/>
    </source>
</evidence>
<dbReference type="InterPro" id="IPR024529">
    <property type="entry name" value="ECF_trnsprt_substrate-spec"/>
</dbReference>
<organism evidence="2 3">
    <name type="scientific">Candidatus Ruthenibacterium avium</name>
    <dbReference type="NCBI Taxonomy" id="2838751"/>
    <lineage>
        <taxon>Bacteria</taxon>
        <taxon>Bacillati</taxon>
        <taxon>Bacillota</taxon>
        <taxon>Clostridia</taxon>
        <taxon>Eubacteriales</taxon>
        <taxon>Oscillospiraceae</taxon>
        <taxon>Ruthenibacterium</taxon>
    </lineage>
</organism>
<dbReference type="GO" id="GO:0022857">
    <property type="term" value="F:transmembrane transporter activity"/>
    <property type="evidence" value="ECO:0007669"/>
    <property type="project" value="InterPro"/>
</dbReference>
<gene>
    <name evidence="2" type="ORF">H9943_03305</name>
</gene>
<accession>A0A9D2M2B2</accession>
<feature type="transmembrane region" description="Helical" evidence="1">
    <location>
        <begin position="40"/>
        <end position="64"/>
    </location>
</feature>
<proteinExistence type="predicted"/>
<evidence type="ECO:0000313" key="2">
    <source>
        <dbReference type="EMBL" id="HJB39406.1"/>
    </source>
</evidence>
<dbReference type="Gene3D" id="1.10.1760.20">
    <property type="match status" value="1"/>
</dbReference>
<feature type="transmembrane region" description="Helical" evidence="1">
    <location>
        <begin position="76"/>
        <end position="98"/>
    </location>
</feature>
<keyword evidence="1" id="KW-1133">Transmembrane helix</keyword>
<reference evidence="2" key="1">
    <citation type="journal article" date="2021" name="PeerJ">
        <title>Extensive microbial diversity within the chicken gut microbiome revealed by metagenomics and culture.</title>
        <authorList>
            <person name="Gilroy R."/>
            <person name="Ravi A."/>
            <person name="Getino M."/>
            <person name="Pursley I."/>
            <person name="Horton D.L."/>
            <person name="Alikhan N.F."/>
            <person name="Baker D."/>
            <person name="Gharbi K."/>
            <person name="Hall N."/>
            <person name="Watson M."/>
            <person name="Adriaenssens E.M."/>
            <person name="Foster-Nyarko E."/>
            <person name="Jarju S."/>
            <person name="Secka A."/>
            <person name="Antonio M."/>
            <person name="Oren A."/>
            <person name="Chaudhuri R.R."/>
            <person name="La Ragione R."/>
            <person name="Hildebrand F."/>
            <person name="Pallen M.J."/>
        </authorList>
    </citation>
    <scope>NUCLEOTIDE SEQUENCE</scope>
    <source>
        <strain evidence="2">ChiBcec8-14828</strain>
    </source>
</reference>
<dbReference type="Proteomes" id="UP000824209">
    <property type="component" value="Unassembled WGS sequence"/>
</dbReference>
<comment type="caution">
    <text evidence="2">The sequence shown here is derived from an EMBL/GenBank/DDBJ whole genome shotgun (WGS) entry which is preliminary data.</text>
</comment>
<dbReference type="AlphaFoldDB" id="A0A9D2M2B2"/>
<keyword evidence="1" id="KW-0472">Membrane</keyword>
<sequence length="179" mass="19319">MNQSVKKLTYSAFFLALTFILPFFTGQIPQIGSMLSPMHYPVMLCGFVCGGPWGLVVGFIAPILRSLFFGMPPMFPTAFAMAFEMGAYGLFCGLFYRLTANRMQGAARVYLSLILSMLLGRVVWGAAQFVLLAASGGAFTFSAFLAGAFINAVPAIVCQLLLVPAIVLLIERIQKAPAL</sequence>
<protein>
    <submittedName>
        <fullName evidence="2">ECF transporter S component</fullName>
    </submittedName>
</protein>
<reference evidence="2" key="2">
    <citation type="submission" date="2021-04" db="EMBL/GenBank/DDBJ databases">
        <authorList>
            <person name="Gilroy R."/>
        </authorList>
    </citation>
    <scope>NUCLEOTIDE SEQUENCE</scope>
    <source>
        <strain evidence="2">ChiBcec8-14828</strain>
    </source>
</reference>
<feature type="transmembrane region" description="Helical" evidence="1">
    <location>
        <begin position="110"/>
        <end position="131"/>
    </location>
</feature>